<keyword evidence="1" id="KW-0812">Transmembrane</keyword>
<dbReference type="InterPro" id="IPR021796">
    <property type="entry name" value="Tll0287-like_dom"/>
</dbReference>
<keyword evidence="1" id="KW-1133">Transmembrane helix</keyword>
<accession>A0A3B1DTD1</accession>
<feature type="domain" description="Tll0287-like" evidence="2">
    <location>
        <begin position="352"/>
        <end position="400"/>
    </location>
</feature>
<name>A0A3B1DTD1_9ZZZZ</name>
<evidence type="ECO:0000259" key="2">
    <source>
        <dbReference type="Pfam" id="PF11845"/>
    </source>
</evidence>
<organism evidence="3">
    <name type="scientific">hydrothermal vent metagenome</name>
    <dbReference type="NCBI Taxonomy" id="652676"/>
    <lineage>
        <taxon>unclassified sequences</taxon>
        <taxon>metagenomes</taxon>
        <taxon>ecological metagenomes</taxon>
    </lineage>
</organism>
<feature type="transmembrane region" description="Helical" evidence="1">
    <location>
        <begin position="30"/>
        <end position="48"/>
    </location>
</feature>
<feature type="transmembrane region" description="Helical" evidence="1">
    <location>
        <begin position="82"/>
        <end position="100"/>
    </location>
</feature>
<dbReference type="EMBL" id="UOGL01000330">
    <property type="protein sequence ID" value="VAX39424.1"/>
    <property type="molecule type" value="Genomic_DNA"/>
</dbReference>
<evidence type="ECO:0000313" key="3">
    <source>
        <dbReference type="EMBL" id="VAX39424.1"/>
    </source>
</evidence>
<dbReference type="Pfam" id="PF11845">
    <property type="entry name" value="Tll0287-like"/>
    <property type="match status" value="1"/>
</dbReference>
<reference evidence="3" key="1">
    <citation type="submission" date="2018-06" db="EMBL/GenBank/DDBJ databases">
        <authorList>
            <person name="Zhirakovskaya E."/>
        </authorList>
    </citation>
    <scope>NUCLEOTIDE SEQUENCE</scope>
</reference>
<feature type="transmembrane region" description="Helical" evidence="1">
    <location>
        <begin position="6"/>
        <end position="23"/>
    </location>
</feature>
<protein>
    <recommendedName>
        <fullName evidence="2">Tll0287-like domain-containing protein</fullName>
    </recommendedName>
</protein>
<gene>
    <name evidence="3" type="ORF">MNBD_PLANCTO02-635</name>
</gene>
<evidence type="ECO:0000256" key="1">
    <source>
        <dbReference type="SAM" id="Phobius"/>
    </source>
</evidence>
<keyword evidence="1" id="KW-0472">Membrane</keyword>
<proteinExistence type="predicted"/>
<dbReference type="AlphaFoldDB" id="A0A3B1DTD1"/>
<sequence>MFSFLSLFTVGVSLFTAGVFTLLGYAFKRLFSLLLLSFAIIIIAWFFFPFFPMMAQVFITFIFSITYLLWLVLSKRKVNPHIIAGYSLVAAIICCGYLSYRLQDRLNTLYQLRKEHPVASLVSRLDYEKSSSNNAEQNAVTVELDSKLENRMLAHEEEEEQSSPQSRIRVLKMLHEQAQEEFVTALGFGIVRTFRVRVTKENLILPENVPELLPSLPANYPKEKFPYNPLATSGLLLNKKSKLSNSQSSSLISLTQIHFNGKDDFLAPEKNGYVKNRNYVVDFQGHHLTRVPSYPLEQRRTGDKKDNIDNWVIYQNWKIYQLQLVSLLKHQQPVVYSTSVLPNLEDLKDVKTRPLDSFEKRALEKLYREEDVVINSGTDHIQMMGSLRASKDCLTCHSVKRGALLGAFSYRLFHLKP</sequence>
<feature type="transmembrane region" description="Helical" evidence="1">
    <location>
        <begin position="54"/>
        <end position="73"/>
    </location>
</feature>